<dbReference type="GO" id="GO:0016757">
    <property type="term" value="F:glycosyltransferase activity"/>
    <property type="evidence" value="ECO:0007669"/>
    <property type="project" value="UniProtKB-KW"/>
</dbReference>
<name>A0A9D1K6R3_9FIRM</name>
<keyword evidence="3" id="KW-0808">Transferase</keyword>
<keyword evidence="4" id="KW-1133">Transmembrane helix</keyword>
<comment type="similarity">
    <text evidence="1">Belongs to the glycosyltransferase 2 family.</text>
</comment>
<dbReference type="Gene3D" id="3.90.550.10">
    <property type="entry name" value="Spore Coat Polysaccharide Biosynthesis Protein SpsA, Chain A"/>
    <property type="match status" value="1"/>
</dbReference>
<dbReference type="CDD" id="cd06423">
    <property type="entry name" value="CESA_like"/>
    <property type="match status" value="1"/>
</dbReference>
<accession>A0A9D1K6R3</accession>
<keyword evidence="4" id="KW-0472">Membrane</keyword>
<feature type="transmembrane region" description="Helical" evidence="4">
    <location>
        <begin position="389"/>
        <end position="409"/>
    </location>
</feature>
<dbReference type="SUPFAM" id="SSF53448">
    <property type="entry name" value="Nucleotide-diphospho-sugar transferases"/>
    <property type="match status" value="1"/>
</dbReference>
<evidence type="ECO:0000313" key="7">
    <source>
        <dbReference type="EMBL" id="HIS93641.1"/>
    </source>
</evidence>
<reference evidence="7" key="2">
    <citation type="journal article" date="2021" name="PeerJ">
        <title>Extensive microbial diversity within the chicken gut microbiome revealed by metagenomics and culture.</title>
        <authorList>
            <person name="Gilroy R."/>
            <person name="Ravi A."/>
            <person name="Getino M."/>
            <person name="Pursley I."/>
            <person name="Horton D.L."/>
            <person name="Alikhan N.F."/>
            <person name="Baker D."/>
            <person name="Gharbi K."/>
            <person name="Hall N."/>
            <person name="Watson M."/>
            <person name="Adriaenssens E.M."/>
            <person name="Foster-Nyarko E."/>
            <person name="Jarju S."/>
            <person name="Secka A."/>
            <person name="Antonio M."/>
            <person name="Oren A."/>
            <person name="Chaudhuri R.R."/>
            <person name="La Ragione R."/>
            <person name="Hildebrand F."/>
            <person name="Pallen M.J."/>
        </authorList>
    </citation>
    <scope>NUCLEOTIDE SEQUENCE</scope>
    <source>
        <strain evidence="7">13766</strain>
    </source>
</reference>
<feature type="transmembrane region" description="Helical" evidence="4">
    <location>
        <begin position="16"/>
        <end position="39"/>
    </location>
</feature>
<evidence type="ECO:0000259" key="5">
    <source>
        <dbReference type="Pfam" id="PF00535"/>
    </source>
</evidence>
<feature type="domain" description="Glycosyltransferase 2-like" evidence="6">
    <location>
        <begin position="164"/>
        <end position="393"/>
    </location>
</feature>
<feature type="transmembrane region" description="Helical" evidence="4">
    <location>
        <begin position="421"/>
        <end position="443"/>
    </location>
</feature>
<protein>
    <submittedName>
        <fullName evidence="7">Glycosyltransferase family 2 protein</fullName>
    </submittedName>
</protein>
<proteinExistence type="inferred from homology"/>
<feature type="transmembrane region" description="Helical" evidence="4">
    <location>
        <begin position="336"/>
        <end position="356"/>
    </location>
</feature>
<dbReference type="Pfam" id="PF00535">
    <property type="entry name" value="Glycos_transf_2"/>
    <property type="match status" value="1"/>
</dbReference>
<reference evidence="7" key="1">
    <citation type="submission" date="2020-10" db="EMBL/GenBank/DDBJ databases">
        <authorList>
            <person name="Gilroy R."/>
        </authorList>
    </citation>
    <scope>NUCLEOTIDE SEQUENCE</scope>
    <source>
        <strain evidence="7">13766</strain>
    </source>
</reference>
<keyword evidence="2" id="KW-0328">Glycosyltransferase</keyword>
<dbReference type="PANTHER" id="PTHR43630:SF1">
    <property type="entry name" value="POLY-BETA-1,6-N-ACETYL-D-GLUCOSAMINE SYNTHASE"/>
    <property type="match status" value="1"/>
</dbReference>
<evidence type="ECO:0000313" key="8">
    <source>
        <dbReference type="Proteomes" id="UP000824140"/>
    </source>
</evidence>
<dbReference type="Pfam" id="PF13632">
    <property type="entry name" value="Glyco_trans_2_3"/>
    <property type="match status" value="1"/>
</dbReference>
<evidence type="ECO:0000256" key="3">
    <source>
        <dbReference type="ARBA" id="ARBA00022679"/>
    </source>
</evidence>
<dbReference type="AlphaFoldDB" id="A0A9D1K6R3"/>
<dbReference type="Proteomes" id="UP000824140">
    <property type="component" value="Unassembled WGS sequence"/>
</dbReference>
<keyword evidence="4" id="KW-0812">Transmembrane</keyword>
<feature type="transmembrane region" description="Helical" evidence="4">
    <location>
        <begin position="362"/>
        <end position="382"/>
    </location>
</feature>
<organism evidence="7 8">
    <name type="scientific">Candidatus Alectryocaccomicrobium excrementavium</name>
    <dbReference type="NCBI Taxonomy" id="2840668"/>
    <lineage>
        <taxon>Bacteria</taxon>
        <taxon>Bacillati</taxon>
        <taxon>Bacillota</taxon>
        <taxon>Clostridia</taxon>
        <taxon>Candidatus Alectryocaccomicrobium</taxon>
    </lineage>
</organism>
<dbReference type="InterPro" id="IPR001173">
    <property type="entry name" value="Glyco_trans_2-like"/>
</dbReference>
<dbReference type="PANTHER" id="PTHR43630">
    <property type="entry name" value="POLY-BETA-1,6-N-ACETYL-D-GLUCOSAMINE SYNTHASE"/>
    <property type="match status" value="1"/>
</dbReference>
<evidence type="ECO:0000256" key="4">
    <source>
        <dbReference type="SAM" id="Phobius"/>
    </source>
</evidence>
<dbReference type="InterPro" id="IPR029044">
    <property type="entry name" value="Nucleotide-diphossugar_trans"/>
</dbReference>
<evidence type="ECO:0000256" key="1">
    <source>
        <dbReference type="ARBA" id="ARBA00006739"/>
    </source>
</evidence>
<gene>
    <name evidence="7" type="ORF">IAA84_11565</name>
</gene>
<comment type="caution">
    <text evidence="7">The sequence shown here is derived from an EMBL/GenBank/DDBJ whole genome shotgun (WGS) entry which is preliminary data.</text>
</comment>
<dbReference type="EMBL" id="DVJN01000221">
    <property type="protein sequence ID" value="HIS93641.1"/>
    <property type="molecule type" value="Genomic_DNA"/>
</dbReference>
<feature type="domain" description="Glycosyltransferase 2-like" evidence="5">
    <location>
        <begin position="60"/>
        <end position="107"/>
    </location>
</feature>
<evidence type="ECO:0000259" key="6">
    <source>
        <dbReference type="Pfam" id="PF13632"/>
    </source>
</evidence>
<evidence type="ECO:0000256" key="2">
    <source>
        <dbReference type="ARBA" id="ARBA00022676"/>
    </source>
</evidence>
<sequence length="469" mass="54085">MNGWVEVFLRGVGTFFLLYLILYATYLFLSVLVGAWRLYQHDRMAQIRNELRHDYYVPISVLVPAYNEEVTIVDSVRSLMDLDYRLYEIIVIDDGSKDETAARLIEAFSMRRVERPVHLRLKCRPLKAVYEAPSTKVKLTLVRKENGGKGDSLNMGINVSRYPYFLCMDADSLLQKDSLKKIAQPVLEDDCVVAVGGLIRVAQCVEMENGEVVGYHLPANPVTCMQVMEYDRSFLASRILMDQFNGNLIISGAFGLFKKETVVAAGGYDAGTLGEDMELVVKLHVYCRNNQQKYAIRYEPNAVCWSQAPTSLKDLMKQRRRWHLGLFQSMVLHRQIFANPRFGLVSWISYMYYLLFELLSPAIEVFGILTMVLAACFGFLNVPFMLRYFLFYAAYGAAMTMTAFFQRIYTQNLRITLLDAARALAMCFMESLFFRYVLSFVRVTSFIGYRRKKNQWGAIKRVKQQEWKA</sequence>